<evidence type="ECO:0000256" key="1">
    <source>
        <dbReference type="SAM" id="MobiDB-lite"/>
    </source>
</evidence>
<dbReference type="PANTHER" id="PTHR21683:SF3">
    <property type="entry name" value="CILIA AND FLAGELLA ASSOCIATED PROTEIN 100"/>
    <property type="match status" value="1"/>
</dbReference>
<name>A0A8S3PSX8_MYTED</name>
<organism evidence="2 3">
    <name type="scientific">Mytilus edulis</name>
    <name type="common">Blue mussel</name>
    <dbReference type="NCBI Taxonomy" id="6550"/>
    <lineage>
        <taxon>Eukaryota</taxon>
        <taxon>Metazoa</taxon>
        <taxon>Spiralia</taxon>
        <taxon>Lophotrochozoa</taxon>
        <taxon>Mollusca</taxon>
        <taxon>Bivalvia</taxon>
        <taxon>Autobranchia</taxon>
        <taxon>Pteriomorphia</taxon>
        <taxon>Mytilida</taxon>
        <taxon>Mytiloidea</taxon>
        <taxon>Mytilidae</taxon>
        <taxon>Mytilinae</taxon>
        <taxon>Mytilus</taxon>
    </lineage>
</organism>
<feature type="compositionally biased region" description="Polar residues" evidence="1">
    <location>
        <begin position="25"/>
        <end position="45"/>
    </location>
</feature>
<dbReference type="Proteomes" id="UP000683360">
    <property type="component" value="Unassembled WGS sequence"/>
</dbReference>
<dbReference type="PANTHER" id="PTHR21683">
    <property type="entry name" value="COILED-COIL DOMAIN-CONTAINING PROTEIN 42 LIKE-2-LIKE-RELATED"/>
    <property type="match status" value="1"/>
</dbReference>
<comment type="caution">
    <text evidence="2">The sequence shown here is derived from an EMBL/GenBank/DDBJ whole genome shotgun (WGS) entry which is preliminary data.</text>
</comment>
<feature type="region of interest" description="Disordered" evidence="1">
    <location>
        <begin position="1"/>
        <end position="87"/>
    </location>
</feature>
<feature type="region of interest" description="Disordered" evidence="1">
    <location>
        <begin position="201"/>
        <end position="230"/>
    </location>
</feature>
<gene>
    <name evidence="2" type="ORF">MEDL_2380</name>
</gene>
<dbReference type="OrthoDB" id="10264063at2759"/>
<dbReference type="EMBL" id="CAJPWZ010000147">
    <property type="protein sequence ID" value="CAG2186849.1"/>
    <property type="molecule type" value="Genomic_DNA"/>
</dbReference>
<keyword evidence="3" id="KW-1185">Reference proteome</keyword>
<accession>A0A8S3PSX8</accession>
<dbReference type="AlphaFoldDB" id="A0A8S3PSX8"/>
<feature type="compositionally biased region" description="Basic and acidic residues" evidence="1">
    <location>
        <begin position="15"/>
        <end position="24"/>
    </location>
</feature>
<reference evidence="2" key="1">
    <citation type="submission" date="2021-03" db="EMBL/GenBank/DDBJ databases">
        <authorList>
            <person name="Bekaert M."/>
        </authorList>
    </citation>
    <scope>NUCLEOTIDE SEQUENCE</scope>
</reference>
<evidence type="ECO:0000313" key="3">
    <source>
        <dbReference type="Proteomes" id="UP000683360"/>
    </source>
</evidence>
<evidence type="ECO:0000313" key="2">
    <source>
        <dbReference type="EMBL" id="CAG2186849.1"/>
    </source>
</evidence>
<dbReference type="InterPro" id="IPR051147">
    <property type="entry name" value="CFAP_domain-containing"/>
</dbReference>
<sequence>MADSPTGAPSPDTDASGKKSRVDGSRQSGRVTFPNSAKSGSNKSVLSDDMVPQGNPSRCLRGRHICPRDKERQRKKQERLKQRELKVHEKTTYASKVNFRAASMIRPADSDEDGEAEDSDKAVAVKDDPQFTIAVTRDRHVEKESLAEYIQKKREMFLVQYSLGVKRDEIRKLEEIAQAEEKIRTGRVILRRRCQYAVREAENETKAKLEKSPRNKESECRHNDNKIRDL</sequence>
<protein>
    <submittedName>
        <fullName evidence="2">Uncharacterized protein</fullName>
    </submittedName>
</protein>
<proteinExistence type="predicted"/>